<dbReference type="AlphaFoldDB" id="A0A917EAD3"/>
<organism evidence="3 4">
    <name type="scientific">Aureimonas endophytica</name>
    <dbReference type="NCBI Taxonomy" id="2027858"/>
    <lineage>
        <taxon>Bacteria</taxon>
        <taxon>Pseudomonadati</taxon>
        <taxon>Pseudomonadota</taxon>
        <taxon>Alphaproteobacteria</taxon>
        <taxon>Hyphomicrobiales</taxon>
        <taxon>Aurantimonadaceae</taxon>
        <taxon>Aureimonas</taxon>
    </lineage>
</organism>
<evidence type="ECO:0000256" key="2">
    <source>
        <dbReference type="SAM" id="SignalP"/>
    </source>
</evidence>
<dbReference type="RefSeq" id="WP_188912118.1">
    <property type="nucleotide sequence ID" value="NZ_BMIQ01000008.1"/>
</dbReference>
<comment type="caution">
    <text evidence="3">The sequence shown here is derived from an EMBL/GenBank/DDBJ whole genome shotgun (WGS) entry which is preliminary data.</text>
</comment>
<feature type="compositionally biased region" description="Polar residues" evidence="1">
    <location>
        <begin position="87"/>
        <end position="105"/>
    </location>
</feature>
<keyword evidence="4" id="KW-1185">Reference proteome</keyword>
<evidence type="ECO:0000256" key="1">
    <source>
        <dbReference type="SAM" id="MobiDB-lite"/>
    </source>
</evidence>
<proteinExistence type="predicted"/>
<dbReference type="Proteomes" id="UP000644699">
    <property type="component" value="Unassembled WGS sequence"/>
</dbReference>
<feature type="chain" id="PRO_5036996157" description="Secreted protein" evidence="2">
    <location>
        <begin position="21"/>
        <end position="120"/>
    </location>
</feature>
<reference evidence="3" key="2">
    <citation type="submission" date="2020-09" db="EMBL/GenBank/DDBJ databases">
        <authorList>
            <person name="Sun Q."/>
            <person name="Zhou Y."/>
        </authorList>
    </citation>
    <scope>NUCLEOTIDE SEQUENCE</scope>
    <source>
        <strain evidence="3">CGMCC 1.15367</strain>
    </source>
</reference>
<reference evidence="3" key="1">
    <citation type="journal article" date="2014" name="Int. J. Syst. Evol. Microbiol.">
        <title>Complete genome sequence of Corynebacterium casei LMG S-19264T (=DSM 44701T), isolated from a smear-ripened cheese.</title>
        <authorList>
            <consortium name="US DOE Joint Genome Institute (JGI-PGF)"/>
            <person name="Walter F."/>
            <person name="Albersmeier A."/>
            <person name="Kalinowski J."/>
            <person name="Ruckert C."/>
        </authorList>
    </citation>
    <scope>NUCLEOTIDE SEQUENCE</scope>
    <source>
        <strain evidence="3">CGMCC 1.15367</strain>
    </source>
</reference>
<accession>A0A917EAD3</accession>
<feature type="compositionally biased region" description="Polar residues" evidence="1">
    <location>
        <begin position="26"/>
        <end position="58"/>
    </location>
</feature>
<evidence type="ECO:0000313" key="4">
    <source>
        <dbReference type="Proteomes" id="UP000644699"/>
    </source>
</evidence>
<protein>
    <recommendedName>
        <fullName evidence="5">Secreted protein</fullName>
    </recommendedName>
</protein>
<keyword evidence="2" id="KW-0732">Signal</keyword>
<feature type="signal peptide" evidence="2">
    <location>
        <begin position="1"/>
        <end position="20"/>
    </location>
</feature>
<dbReference type="EMBL" id="BMIQ01000008">
    <property type="protein sequence ID" value="GGE19034.1"/>
    <property type="molecule type" value="Genomic_DNA"/>
</dbReference>
<sequence length="120" mass="11797">MKKILIAAATLSLFAAPAFAQSAQPLTQDQPVNNGGDATTRTGSATNNCDQGTSTTNFGGCASAATGGLNEGATTTTGGQGTGAGQFNSANTAPSATDMNATGSVKQDMMQHPTDAKPAN</sequence>
<feature type="region of interest" description="Disordered" evidence="1">
    <location>
        <begin position="23"/>
        <end position="120"/>
    </location>
</feature>
<evidence type="ECO:0008006" key="5">
    <source>
        <dbReference type="Google" id="ProtNLM"/>
    </source>
</evidence>
<gene>
    <name evidence="3" type="ORF">GCM10011390_42760</name>
</gene>
<name>A0A917EAD3_9HYPH</name>
<evidence type="ECO:0000313" key="3">
    <source>
        <dbReference type="EMBL" id="GGE19034.1"/>
    </source>
</evidence>